<dbReference type="AlphaFoldDB" id="A0A921RI78"/>
<evidence type="ECO:0000313" key="2">
    <source>
        <dbReference type="Proteomes" id="UP000807115"/>
    </source>
</evidence>
<evidence type="ECO:0000313" key="1">
    <source>
        <dbReference type="EMBL" id="KAG0540290.1"/>
    </source>
</evidence>
<organism evidence="1 2">
    <name type="scientific">Sorghum bicolor</name>
    <name type="common">Sorghum</name>
    <name type="synonym">Sorghum vulgare</name>
    <dbReference type="NCBI Taxonomy" id="4558"/>
    <lineage>
        <taxon>Eukaryota</taxon>
        <taxon>Viridiplantae</taxon>
        <taxon>Streptophyta</taxon>
        <taxon>Embryophyta</taxon>
        <taxon>Tracheophyta</taxon>
        <taxon>Spermatophyta</taxon>
        <taxon>Magnoliopsida</taxon>
        <taxon>Liliopsida</taxon>
        <taxon>Poales</taxon>
        <taxon>Poaceae</taxon>
        <taxon>PACMAD clade</taxon>
        <taxon>Panicoideae</taxon>
        <taxon>Andropogonodae</taxon>
        <taxon>Andropogoneae</taxon>
        <taxon>Sorghinae</taxon>
        <taxon>Sorghum</taxon>
    </lineage>
</organism>
<comment type="caution">
    <text evidence="1">The sequence shown here is derived from an EMBL/GenBank/DDBJ whole genome shotgun (WGS) entry which is preliminary data.</text>
</comment>
<reference evidence="1" key="2">
    <citation type="submission" date="2020-10" db="EMBL/GenBank/DDBJ databases">
        <authorList>
            <person name="Cooper E.A."/>
            <person name="Brenton Z.W."/>
            <person name="Flinn B.S."/>
            <person name="Jenkins J."/>
            <person name="Shu S."/>
            <person name="Flowers D."/>
            <person name="Luo F."/>
            <person name="Wang Y."/>
            <person name="Xia P."/>
            <person name="Barry K."/>
            <person name="Daum C."/>
            <person name="Lipzen A."/>
            <person name="Yoshinaga Y."/>
            <person name="Schmutz J."/>
            <person name="Saski C."/>
            <person name="Vermerris W."/>
            <person name="Kresovich S."/>
        </authorList>
    </citation>
    <scope>NUCLEOTIDE SEQUENCE</scope>
</reference>
<reference evidence="1" key="1">
    <citation type="journal article" date="2019" name="BMC Genomics">
        <title>A new reference genome for Sorghum bicolor reveals high levels of sequence similarity between sweet and grain genotypes: implications for the genetics of sugar metabolism.</title>
        <authorList>
            <person name="Cooper E.A."/>
            <person name="Brenton Z.W."/>
            <person name="Flinn B.S."/>
            <person name="Jenkins J."/>
            <person name="Shu S."/>
            <person name="Flowers D."/>
            <person name="Luo F."/>
            <person name="Wang Y."/>
            <person name="Xia P."/>
            <person name="Barry K."/>
            <person name="Daum C."/>
            <person name="Lipzen A."/>
            <person name="Yoshinaga Y."/>
            <person name="Schmutz J."/>
            <person name="Saski C."/>
            <person name="Vermerris W."/>
            <person name="Kresovich S."/>
        </authorList>
    </citation>
    <scope>NUCLEOTIDE SEQUENCE</scope>
</reference>
<dbReference type="EMBL" id="CM027682">
    <property type="protein sequence ID" value="KAG0540290.1"/>
    <property type="molecule type" value="Genomic_DNA"/>
</dbReference>
<name>A0A921RI78_SORBI</name>
<dbReference type="Proteomes" id="UP000807115">
    <property type="component" value="Chromosome 3"/>
</dbReference>
<sequence>MKRGYVVARLELSAIGLSLEGCSFLQDLPELYRFLTRIPALPTGQGLSSFFSDETL</sequence>
<protein>
    <submittedName>
        <fullName evidence="1">Uncharacterized protein</fullName>
    </submittedName>
</protein>
<accession>A0A921RI78</accession>
<gene>
    <name evidence="1" type="ORF">BDA96_03G396100</name>
</gene>
<proteinExistence type="predicted"/>